<dbReference type="AlphaFoldDB" id="A0A482CHG6"/>
<dbReference type="GO" id="GO:0016020">
    <property type="term" value="C:membrane"/>
    <property type="evidence" value="ECO:0007669"/>
    <property type="project" value="UniProtKB-SubCell"/>
</dbReference>
<dbReference type="NCBIfam" id="TIGR01145">
    <property type="entry name" value="ATP_synt_delta"/>
    <property type="match status" value="1"/>
</dbReference>
<reference evidence="8" key="1">
    <citation type="journal article" date="2019" name="Mitochondrial DNA Part B Resour">
        <title>Conspecificity of the Peruvian Corallina ferreyrae with C. caespitosa (Corallinaceae, Rhodophyta) inferred from genomic analysis of the type specimen.</title>
        <authorList>
            <person name="Bustamante D.E."/>
            <person name="Calderon M.S."/>
            <person name="Hughey J.R."/>
        </authorList>
    </citation>
    <scope>NUCLEOTIDE SEQUENCE</scope>
</reference>
<dbReference type="InterPro" id="IPR000711">
    <property type="entry name" value="ATPase_OSCP/dsu"/>
</dbReference>
<evidence type="ECO:0000256" key="5">
    <source>
        <dbReference type="ARBA" id="ARBA00023065"/>
    </source>
</evidence>
<dbReference type="GO" id="GO:0046933">
    <property type="term" value="F:proton-transporting ATP synthase activity, rotational mechanism"/>
    <property type="evidence" value="ECO:0007669"/>
    <property type="project" value="InterPro"/>
</dbReference>
<keyword evidence="6" id="KW-0472">Membrane</keyword>
<evidence type="ECO:0000256" key="1">
    <source>
        <dbReference type="ARBA" id="ARBA00004370"/>
    </source>
</evidence>
<keyword evidence="3" id="KW-0813">Transport</keyword>
<keyword evidence="7" id="KW-0066">ATP synthesis</keyword>
<evidence type="ECO:0000256" key="6">
    <source>
        <dbReference type="ARBA" id="ARBA00023136"/>
    </source>
</evidence>
<keyword evidence="4" id="KW-0375">Hydrogen ion transport</keyword>
<dbReference type="Pfam" id="PF00213">
    <property type="entry name" value="OSCP"/>
    <property type="match status" value="1"/>
</dbReference>
<proteinExistence type="inferred from homology"/>
<comment type="subcellular location">
    <subcellularLocation>
        <location evidence="1">Membrane</location>
    </subcellularLocation>
</comment>
<dbReference type="PRINTS" id="PR00125">
    <property type="entry name" value="ATPASEDELTA"/>
</dbReference>
<comment type="similarity">
    <text evidence="2">Belongs to the ATPase delta chain family.</text>
</comment>
<dbReference type="Gene3D" id="1.10.520.20">
    <property type="entry name" value="N-terminal domain of the delta subunit of the F1F0-ATP synthase"/>
    <property type="match status" value="1"/>
</dbReference>
<dbReference type="InterPro" id="IPR026015">
    <property type="entry name" value="ATP_synth_OSCP/delta_N_sf"/>
</dbReference>
<evidence type="ECO:0000256" key="7">
    <source>
        <dbReference type="ARBA" id="ARBA00023310"/>
    </source>
</evidence>
<dbReference type="EMBL" id="MK408748">
    <property type="protein sequence ID" value="QBL75708.1"/>
    <property type="molecule type" value="Genomic_DNA"/>
</dbReference>
<dbReference type="PANTHER" id="PTHR11910">
    <property type="entry name" value="ATP SYNTHASE DELTA CHAIN"/>
    <property type="match status" value="1"/>
</dbReference>
<accession>A0A482CHG6</accession>
<evidence type="ECO:0000313" key="8">
    <source>
        <dbReference type="EMBL" id="QBL75708.1"/>
    </source>
</evidence>
<evidence type="ECO:0000256" key="2">
    <source>
        <dbReference type="ARBA" id="ARBA00007046"/>
    </source>
</evidence>
<evidence type="ECO:0000256" key="4">
    <source>
        <dbReference type="ARBA" id="ARBA00022781"/>
    </source>
</evidence>
<dbReference type="SUPFAM" id="SSF47928">
    <property type="entry name" value="N-terminal domain of the delta subunit of the F1F0-ATP synthase"/>
    <property type="match status" value="1"/>
</dbReference>
<dbReference type="GeneID" id="39720363"/>
<dbReference type="InterPro" id="IPR020781">
    <property type="entry name" value="ATPase_OSCP/d_CS"/>
</dbReference>
<dbReference type="RefSeq" id="YP_009589192.1">
    <property type="nucleotide sequence ID" value="NC_041636.1"/>
</dbReference>
<keyword evidence="5" id="KW-0406">Ion transport</keyword>
<gene>
    <name evidence="8" type="primary">atpD</name>
</gene>
<evidence type="ECO:0000256" key="3">
    <source>
        <dbReference type="ARBA" id="ARBA00022448"/>
    </source>
</evidence>
<protein>
    <submittedName>
        <fullName evidence="8">ATP synthase delta chain</fullName>
    </submittedName>
</protein>
<dbReference type="PROSITE" id="PS00389">
    <property type="entry name" value="ATPASE_DELTA"/>
    <property type="match status" value="1"/>
</dbReference>
<geneLocation type="plastid" evidence="8"/>
<organism evidence="8">
    <name type="scientific">Corallina ferreyrae</name>
    <dbReference type="NCBI Taxonomy" id="2547422"/>
    <lineage>
        <taxon>Eukaryota</taxon>
        <taxon>Rhodophyta</taxon>
        <taxon>Florideophyceae</taxon>
        <taxon>Corallinophycidae</taxon>
        <taxon>Corallinales</taxon>
        <taxon>Corallinaceae</taxon>
        <taxon>Corallinoideae</taxon>
        <taxon>Corallina</taxon>
    </lineage>
</organism>
<dbReference type="HAMAP" id="MF_01416">
    <property type="entry name" value="ATP_synth_delta_bact"/>
    <property type="match status" value="1"/>
</dbReference>
<keyword evidence="8" id="KW-0934">Plastid</keyword>
<sequence length="186" mass="20916">MSINGSLAKAASPYAEALFDSSHFMQIIEKTSQDLKFISDTISKSLILEKFLSNPLVVPKDKKKVLENLFNNQISPHVFNFLFILVERRRIILLNAIIESYLNLVYALELTTVAHIYSAVVLTEIQKKALEKKLQFMTNSKEIKLMVNIKPELISGFVVKIGSKVIDMSLSGQLSQIASYLNIAPL</sequence>
<name>A0A482CHG6_9FLOR</name>